<dbReference type="GO" id="GO:0008721">
    <property type="term" value="F:D-serine ammonia-lyase activity"/>
    <property type="evidence" value="ECO:0007669"/>
    <property type="project" value="TreeGrafter"/>
</dbReference>
<evidence type="ECO:0000256" key="2">
    <source>
        <dbReference type="ARBA" id="ARBA00023239"/>
    </source>
</evidence>
<reference evidence="4" key="2">
    <citation type="submission" date="2024-06" db="EMBL/GenBank/DDBJ databases">
        <authorList>
            <person name="Petrova K.O."/>
            <person name="Toshchakov S.V."/>
            <person name="Boltjanskaja Y.V."/>
            <person name="Kevbrin V.V."/>
        </authorList>
    </citation>
    <scope>NUCLEOTIDE SEQUENCE</scope>
    <source>
        <strain evidence="4">Z-710</strain>
    </source>
</reference>
<sequence>MEMETPAVVIDYKVMKSNFMEIMNLCKKNNVKLRPHYKAHKTPYISKLQQRWGCTGMTVSKVSEGENLVEEGFQDVLIAYPLVKARQLERVMEMSLKAKVTIIVDSIEGVELAEQRCRLKKRPLKVLVKVNTGLNRCGVDTTEEAYKLAESLTQKKHLEFIGLITHAGHAYGAESNNDVREIANEEVEKLLEAKGYIENKGISVEEISVGATPTVKYNVHKNGLTEARPGNFMFYDNTQISLGVVSENSCALTVKSTVVSKVGDRVVIDAGSKTLGLDKGAHGNQFIIGYGRVLDHPSLEIVSLSEEHGVLKGKNLPQIGEEISIIPNHSCVVMNLNKNIFLKKENQLVKLDNSGKFLNY</sequence>
<accession>A0AAU8HTZ9</accession>
<dbReference type="SUPFAM" id="SSF51419">
    <property type="entry name" value="PLP-binding barrel"/>
    <property type="match status" value="1"/>
</dbReference>
<dbReference type="GO" id="GO:0036088">
    <property type="term" value="P:D-serine catabolic process"/>
    <property type="evidence" value="ECO:0007669"/>
    <property type="project" value="TreeGrafter"/>
</dbReference>
<dbReference type="InterPro" id="IPR029066">
    <property type="entry name" value="PLP-binding_barrel"/>
</dbReference>
<dbReference type="SMART" id="SM01119">
    <property type="entry name" value="D-ser_dehydrat"/>
    <property type="match status" value="1"/>
</dbReference>
<dbReference type="PANTHER" id="PTHR28004:SF2">
    <property type="entry name" value="D-SERINE DEHYDRATASE"/>
    <property type="match status" value="1"/>
</dbReference>
<feature type="domain" description="D-serine dehydratase-like" evidence="3">
    <location>
        <begin position="251"/>
        <end position="344"/>
    </location>
</feature>
<dbReference type="Pfam" id="PF01168">
    <property type="entry name" value="Ala_racemase_N"/>
    <property type="match status" value="1"/>
</dbReference>
<protein>
    <submittedName>
        <fullName evidence="4">Alanine racemase</fullName>
        <ecNumber evidence="4">5.1.1.1</ecNumber>
    </submittedName>
</protein>
<dbReference type="PANTHER" id="PTHR28004">
    <property type="entry name" value="ZGC:162816-RELATED"/>
    <property type="match status" value="1"/>
</dbReference>
<dbReference type="RefSeq" id="WP_353893282.1">
    <property type="nucleotide sequence ID" value="NZ_CP159485.1"/>
</dbReference>
<evidence type="ECO:0000256" key="1">
    <source>
        <dbReference type="ARBA" id="ARBA00005323"/>
    </source>
</evidence>
<proteinExistence type="inferred from homology"/>
<dbReference type="InterPro" id="IPR051466">
    <property type="entry name" value="D-amino_acid_metab_enzyme"/>
</dbReference>
<dbReference type="EMBL" id="CP159485">
    <property type="protein sequence ID" value="XCI28730.1"/>
    <property type="molecule type" value="Genomic_DNA"/>
</dbReference>
<keyword evidence="2" id="KW-0456">Lyase</keyword>
<dbReference type="GO" id="GO:0008784">
    <property type="term" value="F:alanine racemase activity"/>
    <property type="evidence" value="ECO:0007669"/>
    <property type="project" value="UniProtKB-EC"/>
</dbReference>
<reference evidence="4" key="1">
    <citation type="journal article" date="2018" name="Antonie Van Leeuwenhoek">
        <title>Proteinivorax hydrogeniformans sp. nov., an anaerobic, haloalkaliphilic bacterium fermenting proteinaceous compounds with high hydrogen production.</title>
        <authorList>
            <person name="Boltyanskaya Y."/>
            <person name="Detkova E."/>
            <person name="Pimenov N."/>
            <person name="Kevbrin V."/>
        </authorList>
    </citation>
    <scope>NUCLEOTIDE SEQUENCE</scope>
    <source>
        <strain evidence="4">Z-710</strain>
    </source>
</reference>
<dbReference type="EC" id="5.1.1.1" evidence="4"/>
<dbReference type="InterPro" id="IPR042208">
    <property type="entry name" value="D-ser_dehydrat-like_sf"/>
</dbReference>
<dbReference type="Pfam" id="PF14031">
    <property type="entry name" value="D-ser_dehydrat"/>
    <property type="match status" value="1"/>
</dbReference>
<evidence type="ECO:0000313" key="4">
    <source>
        <dbReference type="EMBL" id="XCI28730.1"/>
    </source>
</evidence>
<evidence type="ECO:0000259" key="3">
    <source>
        <dbReference type="SMART" id="SM01119"/>
    </source>
</evidence>
<dbReference type="Gene3D" id="3.20.20.10">
    <property type="entry name" value="Alanine racemase"/>
    <property type="match status" value="1"/>
</dbReference>
<organism evidence="4">
    <name type="scientific">Proteinivorax hydrogeniformans</name>
    <dbReference type="NCBI Taxonomy" id="1826727"/>
    <lineage>
        <taxon>Bacteria</taxon>
        <taxon>Bacillati</taxon>
        <taxon>Bacillota</taxon>
        <taxon>Clostridia</taxon>
        <taxon>Eubacteriales</taxon>
        <taxon>Proteinivoracaceae</taxon>
        <taxon>Proteinivorax</taxon>
    </lineage>
</organism>
<dbReference type="InterPro" id="IPR001608">
    <property type="entry name" value="Ala_racemase_N"/>
</dbReference>
<dbReference type="InterPro" id="IPR026956">
    <property type="entry name" value="D-ser_dehydrat-like_dom"/>
</dbReference>
<dbReference type="Gene3D" id="2.40.37.20">
    <property type="entry name" value="D-serine dehydratase-like domain"/>
    <property type="match status" value="1"/>
</dbReference>
<gene>
    <name evidence="4" type="ORF">PRVXH_002705</name>
</gene>
<name>A0AAU8HTZ9_9FIRM</name>
<comment type="similarity">
    <text evidence="1">Belongs to the DSD1 family.</text>
</comment>
<keyword evidence="4" id="KW-0413">Isomerase</keyword>
<dbReference type="AlphaFoldDB" id="A0AAU8HTZ9"/>